<dbReference type="OrthoDB" id="2507429at2759"/>
<gene>
    <name evidence="3" type="ORF">PSTG_08555</name>
</gene>
<protein>
    <recommendedName>
        <fullName evidence="2">No apical meristem-associated C-terminal domain-containing protein</fullName>
    </recommendedName>
</protein>
<feature type="compositionally biased region" description="Acidic residues" evidence="1">
    <location>
        <begin position="423"/>
        <end position="449"/>
    </location>
</feature>
<feature type="compositionally biased region" description="Basic residues" evidence="1">
    <location>
        <begin position="45"/>
        <end position="54"/>
    </location>
</feature>
<evidence type="ECO:0000313" key="4">
    <source>
        <dbReference type="Proteomes" id="UP000054564"/>
    </source>
</evidence>
<proteinExistence type="predicted"/>
<dbReference type="EMBL" id="AJIL01000059">
    <property type="protein sequence ID" value="KNE98281.1"/>
    <property type="molecule type" value="Genomic_DNA"/>
</dbReference>
<accession>A0A0L0VGE0</accession>
<dbReference type="Pfam" id="PF14303">
    <property type="entry name" value="NAM-associated"/>
    <property type="match status" value="1"/>
</dbReference>
<dbReference type="AlphaFoldDB" id="A0A0L0VGE0"/>
<dbReference type="PANTHER" id="PTHR45125:SF3">
    <property type="entry name" value="NO-APICAL-MERISTEM-ASSOCIATED CARBOXY-TERMINAL DOMAIN PROTEIN"/>
    <property type="match status" value="1"/>
</dbReference>
<feature type="compositionally biased region" description="Polar residues" evidence="1">
    <location>
        <begin position="68"/>
        <end position="105"/>
    </location>
</feature>
<name>A0A0L0VGE0_9BASI</name>
<feature type="domain" description="No apical meristem-associated C-terminal" evidence="2">
    <location>
        <begin position="234"/>
        <end position="385"/>
    </location>
</feature>
<feature type="region of interest" description="Disordered" evidence="1">
    <location>
        <begin position="265"/>
        <end position="300"/>
    </location>
</feature>
<dbReference type="PANTHER" id="PTHR45125">
    <property type="entry name" value="F21J9.4-RELATED"/>
    <property type="match status" value="1"/>
</dbReference>
<evidence type="ECO:0000313" key="3">
    <source>
        <dbReference type="EMBL" id="KNE98281.1"/>
    </source>
</evidence>
<evidence type="ECO:0000256" key="1">
    <source>
        <dbReference type="SAM" id="MobiDB-lite"/>
    </source>
</evidence>
<reference evidence="4" key="1">
    <citation type="submission" date="2014-03" db="EMBL/GenBank/DDBJ databases">
        <title>The Genome Sequence of Puccinia striiformis f. sp. tritici PST-78.</title>
        <authorList>
            <consortium name="The Broad Institute Genome Sequencing Platform"/>
            <person name="Cuomo C."/>
            <person name="Hulbert S."/>
            <person name="Chen X."/>
            <person name="Walker B."/>
            <person name="Young S.K."/>
            <person name="Zeng Q."/>
            <person name="Gargeya S."/>
            <person name="Fitzgerald M."/>
            <person name="Haas B."/>
            <person name="Abouelleil A."/>
            <person name="Alvarado L."/>
            <person name="Arachchi H.M."/>
            <person name="Berlin A.M."/>
            <person name="Chapman S.B."/>
            <person name="Goldberg J."/>
            <person name="Griggs A."/>
            <person name="Gujja S."/>
            <person name="Hansen M."/>
            <person name="Howarth C."/>
            <person name="Imamovic A."/>
            <person name="Larimer J."/>
            <person name="McCowan C."/>
            <person name="Montmayeur A."/>
            <person name="Murphy C."/>
            <person name="Neiman D."/>
            <person name="Pearson M."/>
            <person name="Priest M."/>
            <person name="Roberts A."/>
            <person name="Saif S."/>
            <person name="Shea T."/>
            <person name="Sisk P."/>
            <person name="Sykes S."/>
            <person name="Wortman J."/>
            <person name="Nusbaum C."/>
            <person name="Birren B."/>
        </authorList>
    </citation>
    <scope>NUCLEOTIDE SEQUENCE [LARGE SCALE GENOMIC DNA]</scope>
    <source>
        <strain evidence="4">race PST-78</strain>
    </source>
</reference>
<dbReference type="InterPro" id="IPR029466">
    <property type="entry name" value="NAM-associated_C"/>
</dbReference>
<feature type="region of interest" description="Disordered" evidence="1">
    <location>
        <begin position="1"/>
        <end position="118"/>
    </location>
</feature>
<comment type="caution">
    <text evidence="3">The sequence shown here is derived from an EMBL/GenBank/DDBJ whole genome shotgun (WGS) entry which is preliminary data.</text>
</comment>
<evidence type="ECO:0000259" key="2">
    <source>
        <dbReference type="Pfam" id="PF14303"/>
    </source>
</evidence>
<feature type="compositionally biased region" description="Basic and acidic residues" evidence="1">
    <location>
        <begin position="57"/>
        <end position="67"/>
    </location>
</feature>
<keyword evidence="4" id="KW-1185">Reference proteome</keyword>
<dbReference type="Proteomes" id="UP000054564">
    <property type="component" value="Unassembled WGS sequence"/>
</dbReference>
<dbReference type="STRING" id="1165861.A0A0L0VGE0"/>
<feature type="compositionally biased region" description="Basic and acidic residues" evidence="1">
    <location>
        <begin position="396"/>
        <end position="422"/>
    </location>
</feature>
<sequence>MVSKHQSTGRVARPIGEESDVDIEVGLNPAEKNDHQTDLTAQKQPPKKKKKPLAKKVPAEKDIEITKTRTGSQKATPNGSQQSIIATSQQVITATNTDQAPPSESNDSKSSRSQNYRDDEDVQICKSWLEVSQDPLNSTNQAADTFWTRVAEHFTQVQDDNCRSWSSIKSRWQILQHAVNKFCGCVKQVELSNKSGETVEDRFVSAMKLFQAIAIAENEQRVKKSKKAKKQPTKFTHMGCYHVLCHAQKWKDHCEELERKKIEEKKSSRLSSPLLDSGTGSQFTSDPLDDDRTSDAETVQSNRTVRAIGNKKAKEIAAKIREDIKFKEDMIAVHRDLAKQTKEQNSILAVQQEAMTTLADNSVMQTDLATVPERSRPFYEWQQMKVLEKIRKEQAEYEKKKKEEEKKARNEENSKKRKQMIDEEKENNDEDGEEEEEENNEEEEEEEGM</sequence>
<organism evidence="3 4">
    <name type="scientific">Puccinia striiformis f. sp. tritici PST-78</name>
    <dbReference type="NCBI Taxonomy" id="1165861"/>
    <lineage>
        <taxon>Eukaryota</taxon>
        <taxon>Fungi</taxon>
        <taxon>Dikarya</taxon>
        <taxon>Basidiomycota</taxon>
        <taxon>Pucciniomycotina</taxon>
        <taxon>Pucciniomycetes</taxon>
        <taxon>Pucciniales</taxon>
        <taxon>Pucciniaceae</taxon>
        <taxon>Puccinia</taxon>
    </lineage>
</organism>
<feature type="region of interest" description="Disordered" evidence="1">
    <location>
        <begin position="396"/>
        <end position="449"/>
    </location>
</feature>